<reference evidence="1 2" key="1">
    <citation type="journal article" date="2016" name="Proc. Natl. Acad. Sci. U.S.A.">
        <title>Comparative genomics of biotechnologically important yeasts.</title>
        <authorList>
            <person name="Riley R."/>
            <person name="Haridas S."/>
            <person name="Wolfe K.H."/>
            <person name="Lopes M.R."/>
            <person name="Hittinger C.T."/>
            <person name="Goeker M."/>
            <person name="Salamov A.A."/>
            <person name="Wisecaver J.H."/>
            <person name="Long T.M."/>
            <person name="Calvey C.H."/>
            <person name="Aerts A.L."/>
            <person name="Barry K.W."/>
            <person name="Choi C."/>
            <person name="Clum A."/>
            <person name="Coughlan A.Y."/>
            <person name="Deshpande S."/>
            <person name="Douglass A.P."/>
            <person name="Hanson S.J."/>
            <person name="Klenk H.-P."/>
            <person name="LaButti K.M."/>
            <person name="Lapidus A."/>
            <person name="Lindquist E.A."/>
            <person name="Lipzen A.M."/>
            <person name="Meier-Kolthoff J.P."/>
            <person name="Ohm R.A."/>
            <person name="Otillar R.P."/>
            <person name="Pangilinan J.L."/>
            <person name="Peng Y."/>
            <person name="Rokas A."/>
            <person name="Rosa C.A."/>
            <person name="Scheuner C."/>
            <person name="Sibirny A.A."/>
            <person name="Slot J.C."/>
            <person name="Stielow J.B."/>
            <person name="Sun H."/>
            <person name="Kurtzman C.P."/>
            <person name="Blackwell M."/>
            <person name="Grigoriev I.V."/>
            <person name="Jeffries T.W."/>
        </authorList>
    </citation>
    <scope>NUCLEOTIDE SEQUENCE [LARGE SCALE GENOMIC DNA]</scope>
    <source>
        <strain evidence="1 2">DSM 6958</strain>
    </source>
</reference>
<protein>
    <submittedName>
        <fullName evidence="1">Uncharacterized protein</fullName>
    </submittedName>
</protein>
<proteinExistence type="predicted"/>
<feature type="non-terminal residue" evidence="1">
    <location>
        <position position="74"/>
    </location>
</feature>
<accession>A0A1E3PFW0</accession>
<keyword evidence="2" id="KW-1185">Reference proteome</keyword>
<dbReference type="AlphaFoldDB" id="A0A1E3PFW0"/>
<dbReference type="EMBL" id="KV454412">
    <property type="protein sequence ID" value="ODQ64316.1"/>
    <property type="molecule type" value="Genomic_DNA"/>
</dbReference>
<evidence type="ECO:0000313" key="2">
    <source>
        <dbReference type="Proteomes" id="UP000095009"/>
    </source>
</evidence>
<sequence>DLLVTKTSTATAFSNVPANNTFKELELTDSEETIREIISKTPEEAIKKRLSTDRSSFSRVVDTRDGVAEITKEM</sequence>
<organism evidence="1 2">
    <name type="scientific">Nadsonia fulvescens var. elongata DSM 6958</name>
    <dbReference type="NCBI Taxonomy" id="857566"/>
    <lineage>
        <taxon>Eukaryota</taxon>
        <taxon>Fungi</taxon>
        <taxon>Dikarya</taxon>
        <taxon>Ascomycota</taxon>
        <taxon>Saccharomycotina</taxon>
        <taxon>Dipodascomycetes</taxon>
        <taxon>Dipodascales</taxon>
        <taxon>Dipodascales incertae sedis</taxon>
        <taxon>Nadsonia</taxon>
    </lineage>
</organism>
<dbReference type="Proteomes" id="UP000095009">
    <property type="component" value="Unassembled WGS sequence"/>
</dbReference>
<feature type="non-terminal residue" evidence="1">
    <location>
        <position position="1"/>
    </location>
</feature>
<name>A0A1E3PFW0_9ASCO</name>
<evidence type="ECO:0000313" key="1">
    <source>
        <dbReference type="EMBL" id="ODQ64316.1"/>
    </source>
</evidence>
<gene>
    <name evidence="1" type="ORF">NADFUDRAFT_47544</name>
</gene>